<protein>
    <submittedName>
        <fullName evidence="1">Uncharacterized protein</fullName>
    </submittedName>
</protein>
<dbReference type="EMBL" id="LCRH01000019">
    <property type="protein sequence ID" value="KKW32703.1"/>
    <property type="molecule type" value="Genomic_DNA"/>
</dbReference>
<proteinExistence type="predicted"/>
<accession>A0A0G1XN73</accession>
<evidence type="ECO:0000313" key="1">
    <source>
        <dbReference type="EMBL" id="KKW32703.1"/>
    </source>
</evidence>
<comment type="caution">
    <text evidence="1">The sequence shown here is derived from an EMBL/GenBank/DDBJ whole genome shotgun (WGS) entry which is preliminary data.</text>
</comment>
<evidence type="ECO:0000313" key="2">
    <source>
        <dbReference type="Proteomes" id="UP000034054"/>
    </source>
</evidence>
<dbReference type="AlphaFoldDB" id="A0A0G1XN73"/>
<reference evidence="1 2" key="1">
    <citation type="journal article" date="2015" name="Nature">
        <title>rRNA introns, odd ribosomes, and small enigmatic genomes across a large radiation of phyla.</title>
        <authorList>
            <person name="Brown C.T."/>
            <person name="Hug L.A."/>
            <person name="Thomas B.C."/>
            <person name="Sharon I."/>
            <person name="Castelle C.J."/>
            <person name="Singh A."/>
            <person name="Wilkins M.J."/>
            <person name="Williams K.H."/>
            <person name="Banfield J.F."/>
        </authorList>
    </citation>
    <scope>NUCLEOTIDE SEQUENCE [LARGE SCALE GENOMIC DNA]</scope>
</reference>
<sequence>MQQEVSKTSLNMRIVKQTKDQMIKVLLGKTSVPRGLAELNHYFRVYGPIGFRREKQEDGTIVMISENFRYGSIITHMRNESDLNEKVIDAILTAFEVPSSYAKEADVKQVGKEEYAFA</sequence>
<name>A0A0G1XN73_9BACT</name>
<gene>
    <name evidence="1" type="ORF">UY76_C0019G0013</name>
</gene>
<organism evidence="1 2">
    <name type="scientific">Candidatus Uhrbacteria bacterium GW2011_GWA2_52_8d</name>
    <dbReference type="NCBI Taxonomy" id="1618979"/>
    <lineage>
        <taxon>Bacteria</taxon>
        <taxon>Candidatus Uhriibacteriota</taxon>
    </lineage>
</organism>
<dbReference type="Proteomes" id="UP000034054">
    <property type="component" value="Unassembled WGS sequence"/>
</dbReference>